<organism evidence="2 3">
    <name type="scientific">Vanrija albida</name>
    <dbReference type="NCBI Taxonomy" id="181172"/>
    <lineage>
        <taxon>Eukaryota</taxon>
        <taxon>Fungi</taxon>
        <taxon>Dikarya</taxon>
        <taxon>Basidiomycota</taxon>
        <taxon>Agaricomycotina</taxon>
        <taxon>Tremellomycetes</taxon>
        <taxon>Trichosporonales</taxon>
        <taxon>Trichosporonaceae</taxon>
        <taxon>Vanrija</taxon>
    </lineage>
</organism>
<dbReference type="EMBL" id="JBBXJM010000006">
    <property type="protein sequence ID" value="KAL1405895.1"/>
    <property type="molecule type" value="Genomic_DNA"/>
</dbReference>
<dbReference type="Proteomes" id="UP001565368">
    <property type="component" value="Unassembled WGS sequence"/>
</dbReference>
<dbReference type="GeneID" id="95988618"/>
<dbReference type="RefSeq" id="XP_069205839.1">
    <property type="nucleotide sequence ID" value="XM_069355998.1"/>
</dbReference>
<keyword evidence="3" id="KW-1185">Reference proteome</keyword>
<feature type="region of interest" description="Disordered" evidence="1">
    <location>
        <begin position="28"/>
        <end position="123"/>
    </location>
</feature>
<name>A0ABR3PTX3_9TREE</name>
<sequence>MPQRGDFTELDSLLDALRKEYRETNDGLYNARSGEDASAPAGDLLVQGPGKAVRGDTAAPLEGSSLKSSETGGAALSHAPLRPVTHDQEAHAEAVAAPAISPQQGEEGVDRSGASSLRHHRVR</sequence>
<evidence type="ECO:0000313" key="2">
    <source>
        <dbReference type="EMBL" id="KAL1405895.1"/>
    </source>
</evidence>
<accession>A0ABR3PTX3</accession>
<evidence type="ECO:0000256" key="1">
    <source>
        <dbReference type="SAM" id="MobiDB-lite"/>
    </source>
</evidence>
<evidence type="ECO:0000313" key="3">
    <source>
        <dbReference type="Proteomes" id="UP001565368"/>
    </source>
</evidence>
<gene>
    <name evidence="2" type="ORF">Q8F55_007575</name>
</gene>
<protein>
    <submittedName>
        <fullName evidence="2">Uncharacterized protein</fullName>
    </submittedName>
</protein>
<reference evidence="2 3" key="1">
    <citation type="submission" date="2023-08" db="EMBL/GenBank/DDBJ databases">
        <title>Annotated Genome Sequence of Vanrija albida AlHP1.</title>
        <authorList>
            <person name="Herzog R."/>
        </authorList>
    </citation>
    <scope>NUCLEOTIDE SEQUENCE [LARGE SCALE GENOMIC DNA]</scope>
    <source>
        <strain evidence="2 3">AlHP1</strain>
    </source>
</reference>
<proteinExistence type="predicted"/>
<comment type="caution">
    <text evidence="2">The sequence shown here is derived from an EMBL/GenBank/DDBJ whole genome shotgun (WGS) entry which is preliminary data.</text>
</comment>